<organism evidence="2 3">
    <name type="scientific">Artemia franciscana</name>
    <name type="common">Brine shrimp</name>
    <name type="synonym">Artemia sanfranciscana</name>
    <dbReference type="NCBI Taxonomy" id="6661"/>
    <lineage>
        <taxon>Eukaryota</taxon>
        <taxon>Metazoa</taxon>
        <taxon>Ecdysozoa</taxon>
        <taxon>Arthropoda</taxon>
        <taxon>Crustacea</taxon>
        <taxon>Branchiopoda</taxon>
        <taxon>Anostraca</taxon>
        <taxon>Artemiidae</taxon>
        <taxon>Artemia</taxon>
    </lineage>
</organism>
<dbReference type="InterPro" id="IPR011705">
    <property type="entry name" value="BACK"/>
</dbReference>
<dbReference type="Gene3D" id="3.30.710.10">
    <property type="entry name" value="Potassium Channel Kv1.1, Chain A"/>
    <property type="match status" value="1"/>
</dbReference>
<dbReference type="GO" id="GO:0048512">
    <property type="term" value="P:circadian behavior"/>
    <property type="evidence" value="ECO:0007669"/>
    <property type="project" value="TreeGrafter"/>
</dbReference>
<dbReference type="InterPro" id="IPR052407">
    <property type="entry name" value="BTB_POZ_domain_cont_9"/>
</dbReference>
<dbReference type="SUPFAM" id="SSF49785">
    <property type="entry name" value="Galactose-binding domain-like"/>
    <property type="match status" value="2"/>
</dbReference>
<proteinExistence type="predicted"/>
<dbReference type="GO" id="GO:0008344">
    <property type="term" value="P:adult locomotory behavior"/>
    <property type="evidence" value="ECO:0007669"/>
    <property type="project" value="TreeGrafter"/>
</dbReference>
<dbReference type="Proteomes" id="UP001187531">
    <property type="component" value="Unassembled WGS sequence"/>
</dbReference>
<dbReference type="Gene3D" id="1.25.40.420">
    <property type="match status" value="1"/>
</dbReference>
<dbReference type="InterPro" id="IPR000421">
    <property type="entry name" value="FA58C"/>
</dbReference>
<dbReference type="SUPFAM" id="SSF54695">
    <property type="entry name" value="POZ domain"/>
    <property type="match status" value="1"/>
</dbReference>
<name>A0AA88KZ54_ARTSF</name>
<protein>
    <recommendedName>
        <fullName evidence="1">BTB domain-containing protein</fullName>
    </recommendedName>
</protein>
<dbReference type="PROSITE" id="PS50097">
    <property type="entry name" value="BTB"/>
    <property type="match status" value="1"/>
</dbReference>
<accession>A0AA88KZ54</accession>
<dbReference type="FunFam" id="1.25.40.420:FF:000005">
    <property type="entry name" value="BTB/POZ domain-containing protein 9"/>
    <property type="match status" value="1"/>
</dbReference>
<dbReference type="PANTHER" id="PTHR46306">
    <property type="entry name" value="BTB/POZ DOMAIN-CONTAINING PROTEIN 9"/>
    <property type="match status" value="1"/>
</dbReference>
<dbReference type="Pfam" id="PF07707">
    <property type="entry name" value="BACK"/>
    <property type="match status" value="1"/>
</dbReference>
<dbReference type="PANTHER" id="PTHR46306:SF1">
    <property type="entry name" value="BTB_POZ DOMAIN-CONTAINING PROTEIN 9"/>
    <property type="match status" value="1"/>
</dbReference>
<evidence type="ECO:0000259" key="1">
    <source>
        <dbReference type="PROSITE" id="PS50097"/>
    </source>
</evidence>
<dbReference type="SMART" id="SM00225">
    <property type="entry name" value="BTB"/>
    <property type="match status" value="1"/>
</dbReference>
<dbReference type="Pfam" id="PF00754">
    <property type="entry name" value="F5_F8_type_C"/>
    <property type="match status" value="2"/>
</dbReference>
<sequence length="594" mass="67926">NCIKHVFGTGPGRIAENRSMSRRQVLSISLPSSEVHHLQALSEDMEILCCNDLYSDVTFLVEDTKIPAHKVILAARSQYFRALLYGGLRESSEDVIELQDASKEAFTHVLRYLYAGCLSLSSFKEELLLEILGLSHKYSVGDLELAICENLKTNLSLENVCSIYDTAVLFSLESLANAALRFIDGRATDIMRQESFKELSPESLKSIFSRDSFYASEVEIFNSVCEWARANPAERNNIPTILESVRFPLMTRLDLLNIVRASGLVSPDMILDAMLQKETVKETDLRRRGIIQPEENVATSRYGATVEEGEMKSALLDGDICNYDSERGYTRHPIEEGTKGIKIKLGAPHILNHFKMLLWDRDLRMYSYYIEVSIDDSQWTRVIDHTGVHCRSWQYLYFQEKVVRYIRIIGTFNSVNRTFHAVAFQASYASDIPELENGIIGPTYNVATVKLSAAMIEGVSRTRNALINESYTNYDWENGYTCHQIGTGWLVIHLGQPYAADSMRMLLWDCDDRQYSYYIEVSDNGRDWTMVHDKTRERCRSWQHIRFEKRSFCYVRIVGTHNTANDVFHCVHFECPAQVSDMDKSLPPVQEASQ</sequence>
<dbReference type="GO" id="GO:0050804">
    <property type="term" value="P:modulation of chemical synaptic transmission"/>
    <property type="evidence" value="ECO:0007669"/>
    <property type="project" value="TreeGrafter"/>
</dbReference>
<comment type="caution">
    <text evidence="2">The sequence shown here is derived from an EMBL/GenBank/DDBJ whole genome shotgun (WGS) entry which is preliminary data.</text>
</comment>
<dbReference type="InterPro" id="IPR008979">
    <property type="entry name" value="Galactose-bd-like_sf"/>
</dbReference>
<dbReference type="Pfam" id="PF00651">
    <property type="entry name" value="BTB"/>
    <property type="match status" value="1"/>
</dbReference>
<evidence type="ECO:0000313" key="2">
    <source>
        <dbReference type="EMBL" id="KAK2707081.1"/>
    </source>
</evidence>
<dbReference type="SMART" id="SM00875">
    <property type="entry name" value="BACK"/>
    <property type="match status" value="1"/>
</dbReference>
<evidence type="ECO:0000313" key="3">
    <source>
        <dbReference type="Proteomes" id="UP001187531"/>
    </source>
</evidence>
<feature type="domain" description="BTB" evidence="1">
    <location>
        <begin position="55"/>
        <end position="122"/>
    </location>
</feature>
<dbReference type="FunFam" id="2.60.120.260:FF:000051">
    <property type="entry name" value="BTB/POZ domain-containing protein 9"/>
    <property type="match status" value="1"/>
</dbReference>
<dbReference type="Gene3D" id="2.60.120.260">
    <property type="entry name" value="Galactose-binding domain-like"/>
    <property type="match status" value="2"/>
</dbReference>
<dbReference type="GO" id="GO:0005737">
    <property type="term" value="C:cytoplasm"/>
    <property type="evidence" value="ECO:0007669"/>
    <property type="project" value="TreeGrafter"/>
</dbReference>
<dbReference type="InterPro" id="IPR000210">
    <property type="entry name" value="BTB/POZ_dom"/>
</dbReference>
<gene>
    <name evidence="2" type="ORF">QYM36_014943</name>
</gene>
<dbReference type="InterPro" id="IPR011333">
    <property type="entry name" value="SKP1/BTB/POZ_sf"/>
</dbReference>
<reference evidence="2" key="1">
    <citation type="submission" date="2023-07" db="EMBL/GenBank/DDBJ databases">
        <title>Chromosome-level genome assembly of Artemia franciscana.</title>
        <authorList>
            <person name="Jo E."/>
        </authorList>
    </citation>
    <scope>NUCLEOTIDE SEQUENCE</scope>
    <source>
        <tissue evidence="2">Whole body</tissue>
    </source>
</reference>
<dbReference type="EMBL" id="JAVRJZ010000019">
    <property type="protein sequence ID" value="KAK2707081.1"/>
    <property type="molecule type" value="Genomic_DNA"/>
</dbReference>
<keyword evidence="3" id="KW-1185">Reference proteome</keyword>
<feature type="non-terminal residue" evidence="2">
    <location>
        <position position="594"/>
    </location>
</feature>
<dbReference type="AlphaFoldDB" id="A0AA88KZ54"/>